<keyword evidence="3" id="KW-1185">Reference proteome</keyword>
<organism evidence="2 3">
    <name type="scientific">Actinomadura napierensis</name>
    <dbReference type="NCBI Taxonomy" id="267854"/>
    <lineage>
        <taxon>Bacteria</taxon>
        <taxon>Bacillati</taxon>
        <taxon>Actinomycetota</taxon>
        <taxon>Actinomycetes</taxon>
        <taxon>Streptosporangiales</taxon>
        <taxon>Thermomonosporaceae</taxon>
        <taxon>Actinomadura</taxon>
    </lineage>
</organism>
<feature type="domain" description="GIY-YIG" evidence="1">
    <location>
        <begin position="7"/>
        <end position="230"/>
    </location>
</feature>
<dbReference type="Proteomes" id="UP001501020">
    <property type="component" value="Unassembled WGS sequence"/>
</dbReference>
<reference evidence="3" key="1">
    <citation type="journal article" date="2019" name="Int. J. Syst. Evol. Microbiol.">
        <title>The Global Catalogue of Microorganisms (GCM) 10K type strain sequencing project: providing services to taxonomists for standard genome sequencing and annotation.</title>
        <authorList>
            <consortium name="The Broad Institute Genomics Platform"/>
            <consortium name="The Broad Institute Genome Sequencing Center for Infectious Disease"/>
            <person name="Wu L."/>
            <person name="Ma J."/>
        </authorList>
    </citation>
    <scope>NUCLEOTIDE SEQUENCE [LARGE SCALE GENOMIC DNA]</scope>
    <source>
        <strain evidence="3">JCM 13850</strain>
    </source>
</reference>
<dbReference type="EMBL" id="BAAAMR010000008">
    <property type="protein sequence ID" value="GAA2126013.1"/>
    <property type="molecule type" value="Genomic_DNA"/>
</dbReference>
<evidence type="ECO:0000313" key="2">
    <source>
        <dbReference type="EMBL" id="GAA2126013.1"/>
    </source>
</evidence>
<dbReference type="RefSeq" id="WP_344262883.1">
    <property type="nucleotide sequence ID" value="NZ_BAAAMR010000008.1"/>
</dbReference>
<sequence length="234" mass="26491">MSVIREDRRLATDRFYAILDELTERLGGPRLLKDCTQADGWPQYGVEFFLEDGQVRAGENRLRVVRVGSHALRATSQATFWTRLTQHRGPVSGSKVGVGNHRGSIFRQHVGSALLQTGQWSAEVEMSWGQRKVSPAQREAEYPLERAVSERIGAMPLLWLEVPEREQRIFIRANSIALLSRCTGGTRPISPGWLGLDARNENVRRSGLWNSEHVDDPYDPAFLDVMEARLRLQS</sequence>
<dbReference type="InterPro" id="IPR058782">
    <property type="entry name" value="GIY_YIG_3"/>
</dbReference>
<name>A0ABP5K1Y6_9ACTN</name>
<evidence type="ECO:0000259" key="1">
    <source>
        <dbReference type="Pfam" id="PF26468"/>
    </source>
</evidence>
<comment type="caution">
    <text evidence="2">The sequence shown here is derived from an EMBL/GenBank/DDBJ whole genome shotgun (WGS) entry which is preliminary data.</text>
</comment>
<protein>
    <recommendedName>
        <fullName evidence="1">GIY-YIG domain-containing protein</fullName>
    </recommendedName>
</protein>
<gene>
    <name evidence="2" type="ORF">GCM10009727_14870</name>
</gene>
<dbReference type="Pfam" id="PF26468">
    <property type="entry name" value="GIY_YIG_3"/>
    <property type="match status" value="1"/>
</dbReference>
<proteinExistence type="predicted"/>
<accession>A0ABP5K1Y6</accession>
<evidence type="ECO:0000313" key="3">
    <source>
        <dbReference type="Proteomes" id="UP001501020"/>
    </source>
</evidence>